<dbReference type="Proteomes" id="UP000273977">
    <property type="component" value="Unassembled WGS sequence"/>
</dbReference>
<dbReference type="GO" id="GO:0008270">
    <property type="term" value="F:zinc ion binding"/>
    <property type="evidence" value="ECO:0007669"/>
    <property type="project" value="UniProtKB-UniRule"/>
</dbReference>
<dbReference type="AlphaFoldDB" id="A0A3N4GAL6"/>
<dbReference type="PROSITE" id="PS00603">
    <property type="entry name" value="TK_CELLULAR_TYPE"/>
    <property type="match status" value="1"/>
</dbReference>
<evidence type="ECO:0000256" key="11">
    <source>
        <dbReference type="RuleBase" id="RU000544"/>
    </source>
</evidence>
<evidence type="ECO:0000256" key="7">
    <source>
        <dbReference type="ARBA" id="ARBA00022840"/>
    </source>
</evidence>
<feature type="binding site" evidence="8">
    <location>
        <position position="184"/>
    </location>
    <ligand>
        <name>Zn(2+)</name>
        <dbReference type="ChEBI" id="CHEBI:29105"/>
    </ligand>
</feature>
<evidence type="ECO:0000256" key="6">
    <source>
        <dbReference type="ARBA" id="ARBA00022777"/>
    </source>
</evidence>
<gene>
    <name evidence="8" type="primary">tdk</name>
    <name evidence="13" type="ORF">EF384_06260</name>
</gene>
<sequence length="207" mass="23765">MAQLFFRYGAMNSGKSFEIIKVAHNYEEQNKHVLVYTSAVDNRAGVGNVSSRVGEERAARAIAEDTDVYLDLKGYMDDTHEKIYCILIDEAQFLKKEHIYQLARIVDELDIPVMAFGLKNDFLNNLFEGSKYLLLLADKIEEVKTICWFCAKKATMNMRVSEGKPVYEGEQVQIGGNEAYYPVCRKHYHHPPLKDGKIYIERNNQNA</sequence>
<dbReference type="PIRSF" id="PIRSF035805">
    <property type="entry name" value="TK_cell"/>
    <property type="match status" value="1"/>
</dbReference>
<dbReference type="GO" id="GO:0071897">
    <property type="term" value="P:DNA biosynthetic process"/>
    <property type="evidence" value="ECO:0007669"/>
    <property type="project" value="UniProtKB-KW"/>
</dbReference>
<protein>
    <recommendedName>
        <fullName evidence="2 8">Thymidine kinase</fullName>
        <ecNumber evidence="2 8">2.7.1.21</ecNumber>
    </recommendedName>
</protein>
<dbReference type="NCBIfam" id="NF003300">
    <property type="entry name" value="PRK04296.1-5"/>
    <property type="match status" value="1"/>
</dbReference>
<evidence type="ECO:0000256" key="4">
    <source>
        <dbReference type="ARBA" id="ARBA00022679"/>
    </source>
</evidence>
<organism evidence="13 14">
    <name type="scientific">Aerococcus agrisoli</name>
    <dbReference type="NCBI Taxonomy" id="2487350"/>
    <lineage>
        <taxon>Bacteria</taxon>
        <taxon>Bacillati</taxon>
        <taxon>Bacillota</taxon>
        <taxon>Bacilli</taxon>
        <taxon>Lactobacillales</taxon>
        <taxon>Aerococcaceae</taxon>
        <taxon>Aerococcus</taxon>
    </lineage>
</organism>
<accession>A0A3N4GAL6</accession>
<comment type="subunit">
    <text evidence="8">Homotetramer.</text>
</comment>
<dbReference type="RefSeq" id="WP_123780342.1">
    <property type="nucleotide sequence ID" value="NZ_RKMG01000018.1"/>
</dbReference>
<evidence type="ECO:0000313" key="13">
    <source>
        <dbReference type="EMBL" id="RPA59823.1"/>
    </source>
</evidence>
<evidence type="ECO:0000256" key="5">
    <source>
        <dbReference type="ARBA" id="ARBA00022741"/>
    </source>
</evidence>
<dbReference type="GO" id="GO:0005524">
    <property type="term" value="F:ATP binding"/>
    <property type="evidence" value="ECO:0007669"/>
    <property type="project" value="UniProtKB-UniRule"/>
</dbReference>
<comment type="subcellular location">
    <subcellularLocation>
        <location evidence="8">Cytoplasm</location>
    </subcellularLocation>
</comment>
<keyword evidence="3 8" id="KW-0237">DNA synthesis</keyword>
<comment type="similarity">
    <text evidence="1 8 12">Belongs to the thymidine kinase family.</text>
</comment>
<feature type="binding site" evidence="10">
    <location>
        <position position="180"/>
    </location>
    <ligand>
        <name>substrate</name>
    </ligand>
</feature>
<feature type="binding site" evidence="10">
    <location>
        <begin position="172"/>
        <end position="175"/>
    </location>
    <ligand>
        <name>substrate</name>
    </ligand>
</feature>
<dbReference type="InterPro" id="IPR027417">
    <property type="entry name" value="P-loop_NTPase"/>
</dbReference>
<proteinExistence type="inferred from homology"/>
<dbReference type="HAMAP" id="MF_00124">
    <property type="entry name" value="Thymidine_kinase"/>
    <property type="match status" value="1"/>
</dbReference>
<dbReference type="PANTHER" id="PTHR11441:SF0">
    <property type="entry name" value="THYMIDINE KINASE, CYTOSOLIC"/>
    <property type="match status" value="1"/>
</dbReference>
<dbReference type="Pfam" id="PF00265">
    <property type="entry name" value="TK"/>
    <property type="match status" value="1"/>
</dbReference>
<dbReference type="EC" id="2.7.1.21" evidence="2 8"/>
<feature type="binding site" evidence="8">
    <location>
        <begin position="9"/>
        <end position="16"/>
    </location>
    <ligand>
        <name>ATP</name>
        <dbReference type="ChEBI" id="CHEBI:30616"/>
    </ligand>
</feature>
<feature type="binding site" evidence="8">
    <location>
        <position position="150"/>
    </location>
    <ligand>
        <name>Zn(2+)</name>
        <dbReference type="ChEBI" id="CHEBI:29105"/>
    </ligand>
</feature>
<keyword evidence="5 8" id="KW-0547">Nucleotide-binding</keyword>
<dbReference type="OrthoDB" id="9781579at2"/>
<dbReference type="SUPFAM" id="SSF52540">
    <property type="entry name" value="P-loop containing nucleoside triphosphate hydrolases"/>
    <property type="match status" value="1"/>
</dbReference>
<evidence type="ECO:0000256" key="2">
    <source>
        <dbReference type="ARBA" id="ARBA00012118"/>
    </source>
</evidence>
<dbReference type="PANTHER" id="PTHR11441">
    <property type="entry name" value="THYMIDINE KINASE"/>
    <property type="match status" value="1"/>
</dbReference>
<dbReference type="InterPro" id="IPR020633">
    <property type="entry name" value="Thymidine_kinase_CS"/>
</dbReference>
<comment type="catalytic activity">
    <reaction evidence="8 11">
        <text>thymidine + ATP = dTMP + ADP + H(+)</text>
        <dbReference type="Rhea" id="RHEA:19129"/>
        <dbReference type="ChEBI" id="CHEBI:15378"/>
        <dbReference type="ChEBI" id="CHEBI:17748"/>
        <dbReference type="ChEBI" id="CHEBI:30616"/>
        <dbReference type="ChEBI" id="CHEBI:63528"/>
        <dbReference type="ChEBI" id="CHEBI:456216"/>
        <dbReference type="EC" id="2.7.1.21"/>
    </reaction>
</comment>
<keyword evidence="7 8" id="KW-0067">ATP-binding</keyword>
<keyword evidence="14" id="KW-1185">Reference proteome</keyword>
<dbReference type="Gene3D" id="3.30.60.20">
    <property type="match status" value="1"/>
</dbReference>
<keyword evidence="8" id="KW-0479">Metal-binding</keyword>
<feature type="binding site" evidence="8">
    <location>
        <position position="147"/>
    </location>
    <ligand>
        <name>Zn(2+)</name>
        <dbReference type="ChEBI" id="CHEBI:29105"/>
    </ligand>
</feature>
<evidence type="ECO:0000313" key="14">
    <source>
        <dbReference type="Proteomes" id="UP000273977"/>
    </source>
</evidence>
<evidence type="ECO:0000256" key="10">
    <source>
        <dbReference type="PIRSR" id="PIRSR035805-2"/>
    </source>
</evidence>
<evidence type="ECO:0000256" key="9">
    <source>
        <dbReference type="PIRSR" id="PIRSR035805-1"/>
    </source>
</evidence>
<dbReference type="SUPFAM" id="SSF57716">
    <property type="entry name" value="Glucocorticoid receptor-like (DNA-binding domain)"/>
    <property type="match status" value="1"/>
</dbReference>
<evidence type="ECO:0000256" key="3">
    <source>
        <dbReference type="ARBA" id="ARBA00022634"/>
    </source>
</evidence>
<dbReference type="InterPro" id="IPR001267">
    <property type="entry name" value="Thymidine_kinase"/>
</dbReference>
<keyword evidence="6 8" id="KW-0418">Kinase</keyword>
<keyword evidence="4 8" id="KW-0808">Transferase</keyword>
<dbReference type="EMBL" id="RKMG01000018">
    <property type="protein sequence ID" value="RPA59823.1"/>
    <property type="molecule type" value="Genomic_DNA"/>
</dbReference>
<comment type="caution">
    <text evidence="13">The sequence shown here is derived from an EMBL/GenBank/DDBJ whole genome shotgun (WGS) entry which is preliminary data.</text>
</comment>
<keyword evidence="8" id="KW-0862">Zinc</keyword>
<dbReference type="GO" id="GO:0004797">
    <property type="term" value="F:thymidine kinase activity"/>
    <property type="evidence" value="ECO:0007669"/>
    <property type="project" value="UniProtKB-UniRule"/>
</dbReference>
<feature type="binding site" evidence="8">
    <location>
        <begin position="89"/>
        <end position="92"/>
    </location>
    <ligand>
        <name>ATP</name>
        <dbReference type="ChEBI" id="CHEBI:30616"/>
    </ligand>
</feature>
<feature type="active site" description="Proton acceptor" evidence="8 9">
    <location>
        <position position="90"/>
    </location>
</feature>
<evidence type="ECO:0000256" key="12">
    <source>
        <dbReference type="RuleBase" id="RU004165"/>
    </source>
</evidence>
<dbReference type="GO" id="GO:0005829">
    <property type="term" value="C:cytosol"/>
    <property type="evidence" value="ECO:0007669"/>
    <property type="project" value="TreeGrafter"/>
</dbReference>
<dbReference type="Gene3D" id="3.40.50.300">
    <property type="entry name" value="P-loop containing nucleotide triphosphate hydrolases"/>
    <property type="match status" value="1"/>
</dbReference>
<name>A0A3N4GAL6_9LACT</name>
<keyword evidence="8" id="KW-0963">Cytoplasm</keyword>
<dbReference type="NCBIfam" id="NF003299">
    <property type="entry name" value="PRK04296.1-4"/>
    <property type="match status" value="1"/>
</dbReference>
<dbReference type="GO" id="GO:0046104">
    <property type="term" value="P:thymidine metabolic process"/>
    <property type="evidence" value="ECO:0007669"/>
    <property type="project" value="TreeGrafter"/>
</dbReference>
<evidence type="ECO:0000256" key="1">
    <source>
        <dbReference type="ARBA" id="ARBA00007587"/>
    </source>
</evidence>
<feature type="binding site" evidence="8">
    <location>
        <position position="187"/>
    </location>
    <ligand>
        <name>Zn(2+)</name>
        <dbReference type="ChEBI" id="CHEBI:29105"/>
    </ligand>
</feature>
<reference evidence="13 14" key="1">
    <citation type="submission" date="2018-11" db="EMBL/GenBank/DDBJ databases">
        <title>Aerococcus sp. SJQ22, whole genome shotgun sequence.</title>
        <authorList>
            <person name="Sun L."/>
            <person name="Gao X."/>
            <person name="Chen W."/>
            <person name="Huang K."/>
        </authorList>
    </citation>
    <scope>NUCLEOTIDE SEQUENCE [LARGE SCALE GENOMIC DNA]</scope>
    <source>
        <strain evidence="13 14">SJQ22</strain>
    </source>
</reference>
<evidence type="ECO:0000256" key="8">
    <source>
        <dbReference type="HAMAP-Rule" id="MF_00124"/>
    </source>
</evidence>